<evidence type="ECO:0000313" key="3">
    <source>
        <dbReference type="EMBL" id="QEC48801.1"/>
    </source>
</evidence>
<accession>A0A5B8U779</accession>
<dbReference type="ESTHER" id="9actn-a0a5b8u779">
    <property type="family name" value="Esterase_phb"/>
</dbReference>
<evidence type="ECO:0000256" key="2">
    <source>
        <dbReference type="ARBA" id="ARBA00022801"/>
    </source>
</evidence>
<dbReference type="KEGG" id="bsol:FSW04_15270"/>
<dbReference type="SUPFAM" id="SSF53474">
    <property type="entry name" value="alpha/beta-Hydrolases"/>
    <property type="match status" value="1"/>
</dbReference>
<proteinExistence type="predicted"/>
<protein>
    <recommendedName>
        <fullName evidence="5">Polyhydroxybutyrate depolymerase</fullName>
    </recommendedName>
</protein>
<dbReference type="PANTHER" id="PTHR43037:SF5">
    <property type="entry name" value="FERULOYL ESTERASE"/>
    <property type="match status" value="1"/>
</dbReference>
<dbReference type="RefSeq" id="WP_146920743.1">
    <property type="nucleotide sequence ID" value="NZ_CP042430.1"/>
</dbReference>
<dbReference type="InterPro" id="IPR010126">
    <property type="entry name" value="Esterase_phb"/>
</dbReference>
<dbReference type="EMBL" id="CP042430">
    <property type="protein sequence ID" value="QEC48801.1"/>
    <property type="molecule type" value="Genomic_DNA"/>
</dbReference>
<dbReference type="GO" id="GO:0016787">
    <property type="term" value="F:hydrolase activity"/>
    <property type="evidence" value="ECO:0007669"/>
    <property type="project" value="UniProtKB-KW"/>
</dbReference>
<keyword evidence="1" id="KW-0732">Signal</keyword>
<reference evidence="3 4" key="1">
    <citation type="journal article" date="2018" name="J. Microbiol.">
        <title>Baekduia soli gen. nov., sp. nov., a novel bacterium isolated from the soil of Baekdu Mountain and proposal of a novel family name, Baekduiaceae fam. nov.</title>
        <authorList>
            <person name="An D.S."/>
            <person name="Siddiqi M.Z."/>
            <person name="Kim K.H."/>
            <person name="Yu H.S."/>
            <person name="Im W.T."/>
        </authorList>
    </citation>
    <scope>NUCLEOTIDE SEQUENCE [LARGE SCALE GENOMIC DNA]</scope>
    <source>
        <strain evidence="3 4">BR7-21</strain>
    </source>
</reference>
<dbReference type="Pfam" id="PF10503">
    <property type="entry name" value="Esterase_PHB"/>
    <property type="match status" value="1"/>
</dbReference>
<evidence type="ECO:0000256" key="1">
    <source>
        <dbReference type="ARBA" id="ARBA00022729"/>
    </source>
</evidence>
<evidence type="ECO:0000313" key="4">
    <source>
        <dbReference type="Proteomes" id="UP000321805"/>
    </source>
</evidence>
<keyword evidence="4" id="KW-1185">Reference proteome</keyword>
<evidence type="ECO:0008006" key="5">
    <source>
        <dbReference type="Google" id="ProtNLM"/>
    </source>
</evidence>
<gene>
    <name evidence="3" type="ORF">FSW04_15270</name>
</gene>
<dbReference type="OrthoDB" id="9767239at2"/>
<dbReference type="InterPro" id="IPR029058">
    <property type="entry name" value="AB_hydrolase_fold"/>
</dbReference>
<dbReference type="Gene3D" id="3.40.50.1820">
    <property type="entry name" value="alpha/beta hydrolase"/>
    <property type="match status" value="1"/>
</dbReference>
<dbReference type="PANTHER" id="PTHR43037">
    <property type="entry name" value="UNNAMED PRODUCT-RELATED"/>
    <property type="match status" value="1"/>
</dbReference>
<name>A0A5B8U779_9ACTN</name>
<dbReference type="InterPro" id="IPR050955">
    <property type="entry name" value="Plant_Biomass_Hydrol_Est"/>
</dbReference>
<organism evidence="3 4">
    <name type="scientific">Baekduia soli</name>
    <dbReference type="NCBI Taxonomy" id="496014"/>
    <lineage>
        <taxon>Bacteria</taxon>
        <taxon>Bacillati</taxon>
        <taxon>Actinomycetota</taxon>
        <taxon>Thermoleophilia</taxon>
        <taxon>Solirubrobacterales</taxon>
        <taxon>Baekduiaceae</taxon>
        <taxon>Baekduia</taxon>
    </lineage>
</organism>
<sequence length="309" mass="31599">MRRHLVVGTAGAVLLGAVVSLWLAAVTSSAPPPSGGTPAPGDPAGCVPLPAGSHVLAAIDGRIPVVVHVGRTTRPGAPLVLGLPGAGQTGRDFASYTNYSALADRDGFSVAYPTATGARPFWNVSGSLPGKPDDVAYLRKVIAAAVAATCADPDRVGVTGVSNGGGMSARLACDTSDLIAAAAPVAGGYKTLPDCHPARPVPILEIHGTADHVVPYGGSGPSAAGAVPAFLAQWRQLDHCWGRPRASAPHPDVIELRWAGCAGGAVVQHDRIIDADHGWPGRTDIDDVKGFASTRRTWAFLSSFRRSTP</sequence>
<dbReference type="AlphaFoldDB" id="A0A5B8U779"/>
<keyword evidence="2" id="KW-0378">Hydrolase</keyword>
<dbReference type="Proteomes" id="UP000321805">
    <property type="component" value="Chromosome"/>
</dbReference>
<dbReference type="GO" id="GO:0005576">
    <property type="term" value="C:extracellular region"/>
    <property type="evidence" value="ECO:0007669"/>
    <property type="project" value="InterPro"/>
</dbReference>